<evidence type="ECO:0000313" key="4">
    <source>
        <dbReference type="Proteomes" id="UP000578697"/>
    </source>
</evidence>
<feature type="domain" description="Glycoside hydrolase family 2 catalytic" evidence="2">
    <location>
        <begin position="70"/>
        <end position="290"/>
    </location>
</feature>
<dbReference type="Pfam" id="PF02836">
    <property type="entry name" value="Glyco_hydro_2_C"/>
    <property type="match status" value="1"/>
</dbReference>
<dbReference type="InterPro" id="IPR006103">
    <property type="entry name" value="Glyco_hydro_2_cat"/>
</dbReference>
<dbReference type="Proteomes" id="UP000578697">
    <property type="component" value="Unassembled WGS sequence"/>
</dbReference>
<evidence type="ECO:0000259" key="2">
    <source>
        <dbReference type="Pfam" id="PF02836"/>
    </source>
</evidence>
<evidence type="ECO:0000313" key="3">
    <source>
        <dbReference type="EMBL" id="MBB5219728.1"/>
    </source>
</evidence>
<proteinExistence type="predicted"/>
<comment type="caution">
    <text evidence="3">The sequence shown here is derived from an EMBL/GenBank/DDBJ whole genome shotgun (WGS) entry which is preliminary data.</text>
</comment>
<dbReference type="InterPro" id="IPR017853">
    <property type="entry name" value="GH"/>
</dbReference>
<dbReference type="RefSeq" id="WP_184653133.1">
    <property type="nucleotide sequence ID" value="NZ_JACHFR010000003.1"/>
</dbReference>
<evidence type="ECO:0000256" key="1">
    <source>
        <dbReference type="SAM" id="SignalP"/>
    </source>
</evidence>
<organism evidence="3 4">
    <name type="scientific">Treponema rectale</name>
    <dbReference type="NCBI Taxonomy" id="744512"/>
    <lineage>
        <taxon>Bacteria</taxon>
        <taxon>Pseudomonadati</taxon>
        <taxon>Spirochaetota</taxon>
        <taxon>Spirochaetia</taxon>
        <taxon>Spirochaetales</taxon>
        <taxon>Treponemataceae</taxon>
        <taxon>Treponema</taxon>
    </lineage>
</organism>
<dbReference type="AlphaFoldDB" id="A0A840SHV1"/>
<dbReference type="GO" id="GO:0004553">
    <property type="term" value="F:hydrolase activity, hydrolyzing O-glycosyl compounds"/>
    <property type="evidence" value="ECO:0007669"/>
    <property type="project" value="InterPro"/>
</dbReference>
<dbReference type="GO" id="GO:0005975">
    <property type="term" value="P:carbohydrate metabolic process"/>
    <property type="evidence" value="ECO:0007669"/>
    <property type="project" value="InterPro"/>
</dbReference>
<keyword evidence="4" id="KW-1185">Reference proteome</keyword>
<sequence length="1051" mass="118431">MKKSLIVFAALFAFLTGFASAKVTVRKDAGGWRMFDGNREVEIKGITWSNTPIGMDYNYSLWRMDDDFIMATLNTDMPMLQAMGVNVIRSFDDVPPKWVEYIYENYGIYTLINNLMGRYGVTVKGKWVFPTDYQDKDTRETLVEMARNTAEKYKNVRGLLFYMLGNESNYGLEWSSTEIENLPVGEQHRAKAVYLYSMFEEAIKAMHEVDPDHPVGIVNGDVQYIDLIAELCPSLDIFGSNVYRGWKFYEGFYEDVASKLDKPAVFTECGADAFNAVTGKEDQWAQLQYFKTQWEEVYQEGYGKGRHQNVLGAFLFEWIDEWWKIYQWKDLTIHNDKGTWANSGYSLDFKEGVNNMDEEWFGLCGQSTVTVNGVNKRLPRAAYYFFCDLWKHSLYNSTNAEMERFFATLPEDIYLSRGNSETIREDIKQSKLFSISSMNVSAQFTTPVFLNYLLDDIKDGHNWRDAFRYVNNEYKSDGYNSDKMENKPSLQAEASVTLAMNPVENVNGSATFKAFTGEPFSRLRDHYSSYYDDVPYGENIYDYEKNFDFYAANLSYENKNFDLNGYYHTGHAGYAGNGDVFNITQDAFDIVGYDTYGSKAPVAVEFTGKGKLSGLSVIGGPEIYGGAAPQIVANYYKGFWPGVKGLSWINYGFLFCEEFGQSENMALAPFNAYGSGRKASVYGEFYFNDIASVKLGILHSGSEKVGAKYTTKNGSEKEISDFDTLGAYAQIGTKMIPYSFVYANAIYRGLVADTNGAPVNGGFFSGDSGSGNRLELQAGVDFGYGPLSIKPVVRVRTPLEAANGTRSIVDGSPFYVGQGNRQSFEIETVITYDPEGGTWFHNWDNNETENAKLAFSISGLYQLYAGETDLLPYKDNNGGTVDRNDGTIASGDFWRAYNSLPLQHNLWQFGARVVANPSNSLRLIAGVNVGHQSPSVAYYGDPDDITFIGANFAARYKRWIMRADATVNGWGSAGWMRDQNYTFPLQYSIDIACGFKKPSFIDSNNRIGVRVQGANFGKYSQDSYHALPYAYRDNPDGARYLEFTTYVSVGL</sequence>
<accession>A0A840SHV1</accession>
<gene>
    <name evidence="3" type="ORF">HNP77_002110</name>
</gene>
<dbReference type="EMBL" id="JACHFR010000003">
    <property type="protein sequence ID" value="MBB5219728.1"/>
    <property type="molecule type" value="Genomic_DNA"/>
</dbReference>
<reference evidence="3 4" key="1">
    <citation type="submission" date="2020-08" db="EMBL/GenBank/DDBJ databases">
        <title>Genomic Encyclopedia of Type Strains, Phase IV (KMG-IV): sequencing the most valuable type-strain genomes for metagenomic binning, comparative biology and taxonomic classification.</title>
        <authorList>
            <person name="Goeker M."/>
        </authorList>
    </citation>
    <scope>NUCLEOTIDE SEQUENCE [LARGE SCALE GENOMIC DNA]</scope>
    <source>
        <strain evidence="3 4">DSM 103679</strain>
    </source>
</reference>
<name>A0A840SHV1_9SPIR</name>
<keyword evidence="1" id="KW-0732">Signal</keyword>
<feature type="chain" id="PRO_5032965859" description="Glycoside hydrolase family 2 catalytic domain-containing protein" evidence="1">
    <location>
        <begin position="22"/>
        <end position="1051"/>
    </location>
</feature>
<protein>
    <recommendedName>
        <fullName evidence="2">Glycoside hydrolase family 2 catalytic domain-containing protein</fullName>
    </recommendedName>
</protein>
<dbReference type="SUPFAM" id="SSF51445">
    <property type="entry name" value="(Trans)glycosidases"/>
    <property type="match status" value="1"/>
</dbReference>
<feature type="signal peptide" evidence="1">
    <location>
        <begin position="1"/>
        <end position="21"/>
    </location>
</feature>
<dbReference type="Gene3D" id="3.20.20.80">
    <property type="entry name" value="Glycosidases"/>
    <property type="match status" value="1"/>
</dbReference>